<sequence>MRLRQRALRAVLALGLAAGGTLAAVAPAAASASAPVPLDCSARLITGSGGHRGASITCTGSSFTGVADCRRTDNGYTYRHFGNRVPSGGTSTVWCDLGATVIGAYGTPS</sequence>
<comment type="caution">
    <text evidence="2">The sequence shown here is derived from an EMBL/GenBank/DDBJ whole genome shotgun (WGS) entry which is preliminary data.</text>
</comment>
<dbReference type="AlphaFoldDB" id="A0A918T4B7"/>
<gene>
    <name evidence="2" type="ORF">GCM10010305_36510</name>
</gene>
<reference evidence="2" key="1">
    <citation type="journal article" date="2014" name="Int. J. Syst. Evol. Microbiol.">
        <title>Complete genome sequence of Corynebacterium casei LMG S-19264T (=DSM 44701T), isolated from a smear-ripened cheese.</title>
        <authorList>
            <consortium name="US DOE Joint Genome Institute (JGI-PGF)"/>
            <person name="Walter F."/>
            <person name="Albersmeier A."/>
            <person name="Kalinowski J."/>
            <person name="Ruckert C."/>
        </authorList>
    </citation>
    <scope>NUCLEOTIDE SEQUENCE</scope>
    <source>
        <strain evidence="2">JCM 4518</strain>
    </source>
</reference>
<evidence type="ECO:0000313" key="2">
    <source>
        <dbReference type="EMBL" id="GHA89723.1"/>
    </source>
</evidence>
<evidence type="ECO:0000313" key="3">
    <source>
        <dbReference type="Proteomes" id="UP000644020"/>
    </source>
</evidence>
<protein>
    <recommendedName>
        <fullName evidence="4">Secreted protein</fullName>
    </recommendedName>
</protein>
<dbReference type="EMBL" id="BMUL01000009">
    <property type="protein sequence ID" value="GHA89723.1"/>
    <property type="molecule type" value="Genomic_DNA"/>
</dbReference>
<keyword evidence="3" id="KW-1185">Reference proteome</keyword>
<proteinExistence type="predicted"/>
<evidence type="ECO:0008006" key="4">
    <source>
        <dbReference type="Google" id="ProtNLM"/>
    </source>
</evidence>
<keyword evidence="1" id="KW-0732">Signal</keyword>
<reference evidence="2" key="2">
    <citation type="submission" date="2020-09" db="EMBL/GenBank/DDBJ databases">
        <authorList>
            <person name="Sun Q."/>
            <person name="Ohkuma M."/>
        </authorList>
    </citation>
    <scope>NUCLEOTIDE SEQUENCE</scope>
    <source>
        <strain evidence="2">JCM 4518</strain>
    </source>
</reference>
<evidence type="ECO:0000256" key="1">
    <source>
        <dbReference type="SAM" id="SignalP"/>
    </source>
</evidence>
<feature type="signal peptide" evidence="1">
    <location>
        <begin position="1"/>
        <end position="23"/>
    </location>
</feature>
<dbReference type="Proteomes" id="UP000644020">
    <property type="component" value="Unassembled WGS sequence"/>
</dbReference>
<accession>A0A918T4B7</accession>
<organism evidence="2 3">
    <name type="scientific">Streptomyces termitum</name>
    <dbReference type="NCBI Taxonomy" id="67368"/>
    <lineage>
        <taxon>Bacteria</taxon>
        <taxon>Bacillati</taxon>
        <taxon>Actinomycetota</taxon>
        <taxon>Actinomycetes</taxon>
        <taxon>Kitasatosporales</taxon>
        <taxon>Streptomycetaceae</taxon>
        <taxon>Streptomyces</taxon>
    </lineage>
</organism>
<dbReference type="RefSeq" id="WP_189978609.1">
    <property type="nucleotide sequence ID" value="NZ_BMUL01000009.1"/>
</dbReference>
<feature type="chain" id="PRO_5037827227" description="Secreted protein" evidence="1">
    <location>
        <begin position="24"/>
        <end position="109"/>
    </location>
</feature>
<name>A0A918T4B7_9ACTN</name>